<dbReference type="RefSeq" id="WP_121922439.1">
    <property type="nucleotide sequence ID" value="NZ_REFO01000010.1"/>
</dbReference>
<dbReference type="Proteomes" id="UP000280842">
    <property type="component" value="Unassembled WGS sequence"/>
</dbReference>
<comment type="caution">
    <text evidence="1">The sequence shown here is derived from an EMBL/GenBank/DDBJ whole genome shotgun (WGS) entry which is preliminary data.</text>
</comment>
<accession>A0A3M0BMF2</accession>
<reference evidence="1 2" key="1">
    <citation type="submission" date="2018-10" db="EMBL/GenBank/DDBJ databases">
        <title>Genomic Encyclopedia of Archaeal and Bacterial Type Strains, Phase II (KMG-II): from individual species to whole genera.</title>
        <authorList>
            <person name="Goeker M."/>
        </authorList>
    </citation>
    <scope>NUCLEOTIDE SEQUENCE [LARGE SCALE GENOMIC DNA]</scope>
    <source>
        <strain evidence="1 2">VM1</strain>
    </source>
</reference>
<name>A0A3M0BMF2_9AQUI</name>
<dbReference type="AlphaFoldDB" id="A0A3M0BMF2"/>
<organism evidence="1 2">
    <name type="scientific">Hydrogenothermus marinus</name>
    <dbReference type="NCBI Taxonomy" id="133270"/>
    <lineage>
        <taxon>Bacteria</taxon>
        <taxon>Pseudomonadati</taxon>
        <taxon>Aquificota</taxon>
        <taxon>Aquificia</taxon>
        <taxon>Aquificales</taxon>
        <taxon>Hydrogenothermaceae</taxon>
        <taxon>Hydrogenothermus</taxon>
    </lineage>
</organism>
<keyword evidence="2" id="KW-1185">Reference proteome</keyword>
<proteinExistence type="predicted"/>
<gene>
    <name evidence="1" type="ORF">CLV39_0284</name>
</gene>
<dbReference type="Gene3D" id="1.25.40.10">
    <property type="entry name" value="Tetratricopeptide repeat domain"/>
    <property type="match status" value="1"/>
</dbReference>
<dbReference type="EMBL" id="REFO01000010">
    <property type="protein sequence ID" value="RMA97664.1"/>
    <property type="molecule type" value="Genomic_DNA"/>
</dbReference>
<sequence>MKRIIVSLILIVLLINPVFSKQKFDLQLYELMYKSFIYTQDLEHAYIVAKKVLKVIPFSIKWRKRVAQLALWLGKTDEAYKNYLYIYNKTKDPSIEKILFTFSYPEIINLKIQKYETQVKKGNYQNALELAKLYEYTGYPEKSLKLLKQIYEKTNKKEYLYEYLIYATKLGETHILVKYIQTLKVFPLEKKYDIVYLLIAKGYYDKALEVLRYVQDLPKDKTYYNLLLFLLLKNQKYKEFIKVVKYLLIKQQIDISYIYPLLDYYYRKKDLQSLEFIYSKIYKIKKTKAFIKEYINILIENKKFQQALEILNENTSIFSDKEYLFYLAKIYAGLKNKEKVAKIYKILLKDYREQLSLNEKKEILWFFIDNSEEYYKLLKTYLPFFKKEKDLYIEVITAYMNIQELDKAYSLAKKYINKEKNNLSFLILYADILNIQTKFDESSYYYNKAWILANKQLRINPNIINNKEFLRNYIRLSFKYSSPKKIKKLLKIAKNTLNYNEYLNLILDYYLYLGEYDPSFYIYNYKRIF</sequence>
<protein>
    <submittedName>
        <fullName evidence="1">Tetratricopeptide repeat protein</fullName>
    </submittedName>
</protein>
<dbReference type="Pfam" id="PF13429">
    <property type="entry name" value="TPR_15"/>
    <property type="match status" value="1"/>
</dbReference>
<evidence type="ECO:0000313" key="1">
    <source>
        <dbReference type="EMBL" id="RMA97664.1"/>
    </source>
</evidence>
<evidence type="ECO:0000313" key="2">
    <source>
        <dbReference type="Proteomes" id="UP000280842"/>
    </source>
</evidence>
<dbReference type="InterPro" id="IPR011990">
    <property type="entry name" value="TPR-like_helical_dom_sf"/>
</dbReference>